<evidence type="ECO:0000256" key="11">
    <source>
        <dbReference type="ARBA" id="ARBA00022984"/>
    </source>
</evidence>
<gene>
    <name evidence="20" type="ORF">A3C26_00400</name>
</gene>
<dbReference type="AlphaFoldDB" id="A0A1F5J8P1"/>
<feature type="transmembrane region" description="Helical" evidence="17">
    <location>
        <begin position="20"/>
        <end position="42"/>
    </location>
</feature>
<dbReference type="Gene3D" id="3.40.710.10">
    <property type="entry name" value="DD-peptidase/beta-lactamase superfamily"/>
    <property type="match status" value="1"/>
</dbReference>
<name>A0A1F5J8P1_9BACT</name>
<evidence type="ECO:0000256" key="17">
    <source>
        <dbReference type="SAM" id="Phobius"/>
    </source>
</evidence>
<comment type="catalytic activity">
    <reaction evidence="16">
        <text>[GlcNAc-(1-&gt;4)-Mur2Ac(oyl-L-Ala-gamma-D-Glu-L-Lys-D-Ala-D-Ala)](n)-di-trans,octa-cis-undecaprenyl diphosphate + beta-D-GlcNAc-(1-&gt;4)-Mur2Ac(oyl-L-Ala-gamma-D-Glu-L-Lys-D-Ala-D-Ala)-di-trans,octa-cis-undecaprenyl diphosphate = [GlcNAc-(1-&gt;4)-Mur2Ac(oyl-L-Ala-gamma-D-Glu-L-Lys-D-Ala-D-Ala)](n+1)-di-trans,octa-cis-undecaprenyl diphosphate + di-trans,octa-cis-undecaprenyl diphosphate + H(+)</text>
        <dbReference type="Rhea" id="RHEA:23708"/>
        <dbReference type="Rhea" id="RHEA-COMP:9602"/>
        <dbReference type="Rhea" id="RHEA-COMP:9603"/>
        <dbReference type="ChEBI" id="CHEBI:15378"/>
        <dbReference type="ChEBI" id="CHEBI:58405"/>
        <dbReference type="ChEBI" id="CHEBI:60033"/>
        <dbReference type="ChEBI" id="CHEBI:78435"/>
        <dbReference type="EC" id="2.4.99.28"/>
    </reaction>
</comment>
<dbReference type="PANTHER" id="PTHR32282">
    <property type="entry name" value="BINDING PROTEIN TRANSPEPTIDASE, PUTATIVE-RELATED"/>
    <property type="match status" value="1"/>
</dbReference>
<protein>
    <submittedName>
        <fullName evidence="20">Uncharacterized protein</fullName>
    </submittedName>
</protein>
<comment type="caution">
    <text evidence="20">The sequence shown here is derived from an EMBL/GenBank/DDBJ whole genome shotgun (WGS) entry which is preliminary data.</text>
</comment>
<accession>A0A1F5J8P1</accession>
<dbReference type="Pfam" id="PF00905">
    <property type="entry name" value="Transpeptidase"/>
    <property type="match status" value="1"/>
</dbReference>
<dbReference type="EMBL" id="MFCX01000036">
    <property type="protein sequence ID" value="OGE24952.1"/>
    <property type="molecule type" value="Genomic_DNA"/>
</dbReference>
<dbReference type="InterPro" id="IPR001264">
    <property type="entry name" value="Glyco_trans_51"/>
</dbReference>
<comment type="subcellular location">
    <subcellularLocation>
        <location evidence="1">Cell membrane</location>
    </subcellularLocation>
</comment>
<dbReference type="InterPro" id="IPR012338">
    <property type="entry name" value="Beta-lactam/transpept-like"/>
</dbReference>
<dbReference type="InterPro" id="IPR001460">
    <property type="entry name" value="PCN-bd_Tpept"/>
</dbReference>
<evidence type="ECO:0000259" key="19">
    <source>
        <dbReference type="Pfam" id="PF00912"/>
    </source>
</evidence>
<evidence type="ECO:0000313" key="20">
    <source>
        <dbReference type="EMBL" id="OGE24952.1"/>
    </source>
</evidence>
<keyword evidence="5" id="KW-0121">Carboxypeptidase</keyword>
<keyword evidence="11" id="KW-0573">Peptidoglycan synthesis</keyword>
<dbReference type="InterPro" id="IPR023346">
    <property type="entry name" value="Lysozyme-like_dom_sf"/>
</dbReference>
<evidence type="ECO:0000259" key="18">
    <source>
        <dbReference type="Pfam" id="PF00905"/>
    </source>
</evidence>
<evidence type="ECO:0000256" key="3">
    <source>
        <dbReference type="ARBA" id="ARBA00007739"/>
    </source>
</evidence>
<dbReference type="InterPro" id="IPR050396">
    <property type="entry name" value="Glycosyltr_51/Transpeptidase"/>
</dbReference>
<evidence type="ECO:0000256" key="10">
    <source>
        <dbReference type="ARBA" id="ARBA00022960"/>
    </source>
</evidence>
<dbReference type="GO" id="GO:0006508">
    <property type="term" value="P:proteolysis"/>
    <property type="evidence" value="ECO:0007669"/>
    <property type="project" value="UniProtKB-KW"/>
</dbReference>
<dbReference type="Proteomes" id="UP000177042">
    <property type="component" value="Unassembled WGS sequence"/>
</dbReference>
<dbReference type="GO" id="GO:0009252">
    <property type="term" value="P:peptidoglycan biosynthetic process"/>
    <property type="evidence" value="ECO:0007669"/>
    <property type="project" value="UniProtKB-KW"/>
</dbReference>
<dbReference type="InterPro" id="IPR036950">
    <property type="entry name" value="PBP_transglycosylase"/>
</dbReference>
<evidence type="ECO:0000256" key="8">
    <source>
        <dbReference type="ARBA" id="ARBA00022679"/>
    </source>
</evidence>
<evidence type="ECO:0000313" key="21">
    <source>
        <dbReference type="Proteomes" id="UP000177042"/>
    </source>
</evidence>
<evidence type="ECO:0000256" key="1">
    <source>
        <dbReference type="ARBA" id="ARBA00004236"/>
    </source>
</evidence>
<keyword evidence="17" id="KW-0812">Transmembrane</keyword>
<dbReference type="GO" id="GO:0005886">
    <property type="term" value="C:plasma membrane"/>
    <property type="evidence" value="ECO:0007669"/>
    <property type="project" value="UniProtKB-SubCell"/>
</dbReference>
<keyword evidence="10" id="KW-0133">Cell shape</keyword>
<keyword evidence="7" id="KW-0328">Glycosyltransferase</keyword>
<dbReference type="GO" id="GO:0030288">
    <property type="term" value="C:outer membrane-bounded periplasmic space"/>
    <property type="evidence" value="ECO:0007669"/>
    <property type="project" value="TreeGrafter"/>
</dbReference>
<dbReference type="GO" id="GO:0008658">
    <property type="term" value="F:penicillin binding"/>
    <property type="evidence" value="ECO:0007669"/>
    <property type="project" value="InterPro"/>
</dbReference>
<comment type="catalytic activity">
    <reaction evidence="15">
        <text>Preferential cleavage: (Ac)2-L-Lys-D-Ala-|-D-Ala. Also transpeptidation of peptidyl-alanyl moieties that are N-acyl substituents of D-alanine.</text>
        <dbReference type="EC" id="3.4.16.4"/>
    </reaction>
</comment>
<keyword evidence="9" id="KW-0378">Hydrolase</keyword>
<feature type="domain" description="Penicillin-binding protein transpeptidase" evidence="18">
    <location>
        <begin position="386"/>
        <end position="664"/>
    </location>
</feature>
<evidence type="ECO:0000256" key="6">
    <source>
        <dbReference type="ARBA" id="ARBA00022670"/>
    </source>
</evidence>
<keyword evidence="17" id="KW-1133">Transmembrane helix</keyword>
<keyword evidence="4" id="KW-1003">Cell membrane</keyword>
<evidence type="ECO:0000256" key="5">
    <source>
        <dbReference type="ARBA" id="ARBA00022645"/>
    </source>
</evidence>
<evidence type="ECO:0000256" key="15">
    <source>
        <dbReference type="ARBA" id="ARBA00034000"/>
    </source>
</evidence>
<evidence type="ECO:0000256" key="14">
    <source>
        <dbReference type="ARBA" id="ARBA00023316"/>
    </source>
</evidence>
<evidence type="ECO:0000256" key="16">
    <source>
        <dbReference type="ARBA" id="ARBA00049902"/>
    </source>
</evidence>
<dbReference type="Gene3D" id="1.10.3810.10">
    <property type="entry name" value="Biosynthetic peptidoglycan transglycosylase-like"/>
    <property type="match status" value="1"/>
</dbReference>
<dbReference type="Pfam" id="PF00912">
    <property type="entry name" value="Transgly"/>
    <property type="match status" value="1"/>
</dbReference>
<proteinExistence type="inferred from homology"/>
<feature type="domain" description="Glycosyl transferase family 51" evidence="19">
    <location>
        <begin position="122"/>
        <end position="297"/>
    </location>
</feature>
<keyword evidence="12 17" id="KW-0472">Membrane</keyword>
<dbReference type="SUPFAM" id="SSF56601">
    <property type="entry name" value="beta-lactamase/transpeptidase-like"/>
    <property type="match status" value="1"/>
</dbReference>
<keyword evidence="6" id="KW-0645">Protease</keyword>
<dbReference type="PANTHER" id="PTHR32282:SF11">
    <property type="entry name" value="PENICILLIN-BINDING PROTEIN 1B"/>
    <property type="match status" value="1"/>
</dbReference>
<dbReference type="GO" id="GO:0008955">
    <property type="term" value="F:peptidoglycan glycosyltransferase activity"/>
    <property type="evidence" value="ECO:0007669"/>
    <property type="project" value="UniProtKB-EC"/>
</dbReference>
<keyword evidence="14" id="KW-0961">Cell wall biogenesis/degradation</keyword>
<evidence type="ECO:0000256" key="9">
    <source>
        <dbReference type="ARBA" id="ARBA00022801"/>
    </source>
</evidence>
<reference evidence="20 21" key="1">
    <citation type="journal article" date="2016" name="Nat. Commun.">
        <title>Thousands of microbial genomes shed light on interconnected biogeochemical processes in an aquifer system.</title>
        <authorList>
            <person name="Anantharaman K."/>
            <person name="Brown C.T."/>
            <person name="Hug L.A."/>
            <person name="Sharon I."/>
            <person name="Castelle C.J."/>
            <person name="Probst A.J."/>
            <person name="Thomas B.C."/>
            <person name="Singh A."/>
            <person name="Wilkins M.J."/>
            <person name="Karaoz U."/>
            <person name="Brodie E.L."/>
            <person name="Williams K.H."/>
            <person name="Hubbard S.S."/>
            <person name="Banfield J.F."/>
        </authorList>
    </citation>
    <scope>NUCLEOTIDE SEQUENCE [LARGE SCALE GENOMIC DNA]</scope>
</reference>
<dbReference type="GO" id="GO:0008360">
    <property type="term" value="P:regulation of cell shape"/>
    <property type="evidence" value="ECO:0007669"/>
    <property type="project" value="UniProtKB-KW"/>
</dbReference>
<dbReference type="GO" id="GO:0009002">
    <property type="term" value="F:serine-type D-Ala-D-Ala carboxypeptidase activity"/>
    <property type="evidence" value="ECO:0007669"/>
    <property type="project" value="UniProtKB-EC"/>
</dbReference>
<evidence type="ECO:0000256" key="13">
    <source>
        <dbReference type="ARBA" id="ARBA00023268"/>
    </source>
</evidence>
<organism evidence="20 21">
    <name type="scientific">Candidatus Daviesbacteria bacterium RIFCSPHIGHO2_02_FULL_39_12</name>
    <dbReference type="NCBI Taxonomy" id="1797770"/>
    <lineage>
        <taxon>Bacteria</taxon>
        <taxon>Candidatus Daviesiibacteriota</taxon>
    </lineage>
</organism>
<dbReference type="FunFam" id="1.10.3810.10:FF:000001">
    <property type="entry name" value="Penicillin-binding protein 1A"/>
    <property type="match status" value="1"/>
</dbReference>
<evidence type="ECO:0000256" key="7">
    <source>
        <dbReference type="ARBA" id="ARBA00022676"/>
    </source>
</evidence>
<keyword evidence="13" id="KW-0511">Multifunctional enzyme</keyword>
<dbReference type="GO" id="GO:0071555">
    <property type="term" value="P:cell wall organization"/>
    <property type="evidence" value="ECO:0007669"/>
    <property type="project" value="UniProtKB-KW"/>
</dbReference>
<evidence type="ECO:0000256" key="4">
    <source>
        <dbReference type="ARBA" id="ARBA00022475"/>
    </source>
</evidence>
<comment type="similarity">
    <text evidence="2">In the C-terminal section; belongs to the transpeptidase family.</text>
</comment>
<dbReference type="SUPFAM" id="SSF53955">
    <property type="entry name" value="Lysozyme-like"/>
    <property type="match status" value="1"/>
</dbReference>
<feature type="transmembrane region" description="Helical" evidence="17">
    <location>
        <begin position="76"/>
        <end position="99"/>
    </location>
</feature>
<keyword evidence="8" id="KW-0808">Transferase</keyword>
<evidence type="ECO:0000256" key="12">
    <source>
        <dbReference type="ARBA" id="ARBA00023136"/>
    </source>
</evidence>
<comment type="similarity">
    <text evidence="3">In the N-terminal section; belongs to the glycosyltransferase 51 family.</text>
</comment>
<sequence>MAKGRSVKLVKKPNLLKLVFLLPQLALIRIGQVPLFIVYRSFLRGRGRPRKAWFLPYYLTKWQIFIKRRIPKKVKVAFAGGLFLAALFFYTQFIFLTAYQLPTPAKLSSGNILTTEVFDRNGKLLFRFYEDRNRSLVTLNELPKYVIQATVAAEDKNFYSHIGIDPLAIIRAIIANIKNQTMEGASTISQQLIKNTLLTPEKTYTRKIKEIILALWAEKLYSKDQILQMYLTEAPYGGPAWGIEAAAQTYFGKNSRELTLAQAAYLAGLPASPTQFSPYGTNPELGKERQKEILTRMVEDKFITQYQADLAYLEDLHLQPQINNIKAAHFVMYVKDLLSQKYGQRVVSQGGLKIITTLDLDLQEEIEKIVADETNKLGNLNVKNAAAMVTYATTGQILAMIGSKDYHQPDFGAFNVAVSLRQPGSSIKVATYVTAFKQGFSPGNTILDVPVSFRDEWGTGYSPVNYDGAYHGAVSIRQALGSSYNIPAVKLLATVGLDNMIQTAKDLGITTFTDPKRYGLSLTLGAAEVKMTDMMTVYGTLSQMGAKRIATPILKVIDSTGNILEEYEDQPKQVIPQGVAYLVTNILTDNKARTPAFGDKSQLKIEGKTVAVKTGTSDNKRDNWTFGYTPEYIVGVWVGNNDNSPMNPSLTSGVTGATPIWHQIMTQLLVNKTDMAFARPPEVMETSIDGRKDLSLASFLPKSLVRVMQKDDKLQFSDSYSSYATSAAQAAFQ</sequence>
<evidence type="ECO:0000256" key="2">
    <source>
        <dbReference type="ARBA" id="ARBA00007090"/>
    </source>
</evidence>